<organism evidence="1">
    <name type="scientific">Mytilinidion resinicola</name>
    <dbReference type="NCBI Taxonomy" id="574789"/>
    <lineage>
        <taxon>Eukaryota</taxon>
        <taxon>Fungi</taxon>
        <taxon>Dikarya</taxon>
        <taxon>Ascomycota</taxon>
        <taxon>Pezizomycotina</taxon>
        <taxon>Dothideomycetes</taxon>
        <taxon>Pleosporomycetidae</taxon>
        <taxon>Mytilinidiales</taxon>
        <taxon>Mytilinidiaceae</taxon>
        <taxon>Mytilinidion</taxon>
    </lineage>
</organism>
<reference evidence="3" key="3">
    <citation type="submission" date="2025-04" db="UniProtKB">
        <authorList>
            <consortium name="RefSeq"/>
        </authorList>
    </citation>
    <scope>IDENTIFICATION</scope>
    <source>
        <strain evidence="3">CBS 304.34</strain>
    </source>
</reference>
<dbReference type="GeneID" id="54455224"/>
<evidence type="ECO:0000313" key="1">
    <source>
        <dbReference type="EMBL" id="KAF2812329.1"/>
    </source>
</evidence>
<evidence type="ECO:0000313" key="3">
    <source>
        <dbReference type="RefSeq" id="XP_033579293.1"/>
    </source>
</evidence>
<keyword evidence="2" id="KW-1185">Reference proteome</keyword>
<feature type="non-terminal residue" evidence="1">
    <location>
        <position position="96"/>
    </location>
</feature>
<feature type="non-terminal residue" evidence="1">
    <location>
        <position position="1"/>
    </location>
</feature>
<dbReference type="Proteomes" id="UP000504636">
    <property type="component" value="Unplaced"/>
</dbReference>
<dbReference type="AlphaFoldDB" id="A0A6A6YUX4"/>
<reference evidence="1 3" key="1">
    <citation type="journal article" date="2020" name="Stud. Mycol.">
        <title>101 Dothideomycetes genomes: a test case for predicting lifestyles and emergence of pathogens.</title>
        <authorList>
            <person name="Haridas S."/>
            <person name="Albert R."/>
            <person name="Binder M."/>
            <person name="Bloem J."/>
            <person name="Labutti K."/>
            <person name="Salamov A."/>
            <person name="Andreopoulos B."/>
            <person name="Baker S."/>
            <person name="Barry K."/>
            <person name="Bills G."/>
            <person name="Bluhm B."/>
            <person name="Cannon C."/>
            <person name="Castanera R."/>
            <person name="Culley D."/>
            <person name="Daum C."/>
            <person name="Ezra D."/>
            <person name="Gonzalez J."/>
            <person name="Henrissat B."/>
            <person name="Kuo A."/>
            <person name="Liang C."/>
            <person name="Lipzen A."/>
            <person name="Lutzoni F."/>
            <person name="Magnuson J."/>
            <person name="Mondo S."/>
            <person name="Nolan M."/>
            <person name="Ohm R."/>
            <person name="Pangilinan J."/>
            <person name="Park H.-J."/>
            <person name="Ramirez L."/>
            <person name="Alfaro M."/>
            <person name="Sun H."/>
            <person name="Tritt A."/>
            <person name="Yoshinaga Y."/>
            <person name="Zwiers L.-H."/>
            <person name="Turgeon B."/>
            <person name="Goodwin S."/>
            <person name="Spatafora J."/>
            <person name="Crous P."/>
            <person name="Grigoriev I."/>
        </authorList>
    </citation>
    <scope>NUCLEOTIDE SEQUENCE</scope>
    <source>
        <strain evidence="1 3">CBS 304.34</strain>
    </source>
</reference>
<evidence type="ECO:0000313" key="2">
    <source>
        <dbReference type="Proteomes" id="UP000504636"/>
    </source>
</evidence>
<dbReference type="EMBL" id="MU003697">
    <property type="protein sequence ID" value="KAF2812329.1"/>
    <property type="molecule type" value="Genomic_DNA"/>
</dbReference>
<protein>
    <submittedName>
        <fullName evidence="1 3">Uncharacterized protein</fullName>
    </submittedName>
</protein>
<dbReference type="OrthoDB" id="2017974at2759"/>
<accession>A0A6A6YUX4</accession>
<gene>
    <name evidence="1 3" type="ORF">BDZ99DRAFT_338250</name>
</gene>
<name>A0A6A6YUX4_9PEZI</name>
<reference evidence="3" key="2">
    <citation type="submission" date="2020-04" db="EMBL/GenBank/DDBJ databases">
        <authorList>
            <consortium name="NCBI Genome Project"/>
        </authorList>
    </citation>
    <scope>NUCLEOTIDE SEQUENCE</scope>
    <source>
        <strain evidence="3">CBS 304.34</strain>
    </source>
</reference>
<proteinExistence type="predicted"/>
<sequence length="96" mass="11345">PWMQLIRFLNNLIRLPGAESSNWTSEFPHERRDGSEHCPEDFLSRGQIWSHSYWPADWFDDVRSNLDPELSCAARLKKIRIQRILWLGVKIARVSP</sequence>
<dbReference type="RefSeq" id="XP_033579293.1">
    <property type="nucleotide sequence ID" value="XM_033714331.1"/>
</dbReference>